<keyword evidence="2" id="KW-0540">Nuclease</keyword>
<dbReference type="InterPro" id="IPR011335">
    <property type="entry name" value="Restrct_endonuc-II-like"/>
</dbReference>
<dbReference type="GO" id="GO:0004519">
    <property type="term" value="F:endonuclease activity"/>
    <property type="evidence" value="ECO:0007669"/>
    <property type="project" value="UniProtKB-KW"/>
</dbReference>
<protein>
    <submittedName>
        <fullName evidence="2">Uma2 family endonuclease</fullName>
    </submittedName>
</protein>
<sequence>MTATLAQKIIPNTDNDQKFVFPISLTWQQFQTLETIIAEMPGLRISYIDGWVEIMTLSERHELLKTIIGFLLELYFCEKDIECIPAGSATRQDENQAVSFEPDESYYIGSEKAHPDLAVEVAITSGGIDKLAKYQRLQITEVWFWENNQRVVYHWSGEGYEQVSRSALLPDLDLELFQRCVMMPSLTAAKKEFVKAIQSQ</sequence>
<dbReference type="Gene3D" id="3.90.1570.10">
    <property type="entry name" value="tt1808, chain A"/>
    <property type="match status" value="1"/>
</dbReference>
<dbReference type="EMBL" id="DSPX01000142">
    <property type="protein sequence ID" value="HGG01772.1"/>
    <property type="molecule type" value="Genomic_DNA"/>
</dbReference>
<accession>A0A7C3VHS9</accession>
<keyword evidence="2" id="KW-0378">Hydrolase</keyword>
<dbReference type="InterPro" id="IPR008538">
    <property type="entry name" value="Uma2"/>
</dbReference>
<dbReference type="PANTHER" id="PTHR47152:SF4">
    <property type="entry name" value="SLR0445 PROTEIN"/>
    <property type="match status" value="1"/>
</dbReference>
<dbReference type="AlphaFoldDB" id="A0A7C3VHS9"/>
<reference evidence="2" key="1">
    <citation type="journal article" date="2020" name="mSystems">
        <title>Genome- and Community-Level Interaction Insights into Carbon Utilization and Element Cycling Functions of Hydrothermarchaeota in Hydrothermal Sediment.</title>
        <authorList>
            <person name="Zhou Z."/>
            <person name="Liu Y."/>
            <person name="Xu W."/>
            <person name="Pan J."/>
            <person name="Luo Z.H."/>
            <person name="Li M."/>
        </authorList>
    </citation>
    <scope>NUCLEOTIDE SEQUENCE [LARGE SCALE GENOMIC DNA]</scope>
    <source>
        <strain evidence="2">SpSt-374</strain>
    </source>
</reference>
<proteinExistence type="predicted"/>
<dbReference type="SUPFAM" id="SSF52980">
    <property type="entry name" value="Restriction endonuclease-like"/>
    <property type="match status" value="1"/>
</dbReference>
<dbReference type="PANTHER" id="PTHR47152">
    <property type="entry name" value="SLR2084 PROTEIN-RELATED"/>
    <property type="match status" value="1"/>
</dbReference>
<dbReference type="CDD" id="cd06260">
    <property type="entry name" value="DUF820-like"/>
    <property type="match status" value="1"/>
</dbReference>
<evidence type="ECO:0000259" key="1">
    <source>
        <dbReference type="Pfam" id="PF05685"/>
    </source>
</evidence>
<comment type="caution">
    <text evidence="2">The sequence shown here is derived from an EMBL/GenBank/DDBJ whole genome shotgun (WGS) entry which is preliminary data.</text>
</comment>
<keyword evidence="2" id="KW-0255">Endonuclease</keyword>
<feature type="domain" description="Putative restriction endonuclease" evidence="1">
    <location>
        <begin position="27"/>
        <end position="174"/>
    </location>
</feature>
<organism evidence="2">
    <name type="scientific">Planktothricoides sp. SpSt-374</name>
    <dbReference type="NCBI Taxonomy" id="2282167"/>
    <lineage>
        <taxon>Bacteria</taxon>
        <taxon>Bacillati</taxon>
        <taxon>Cyanobacteriota</taxon>
        <taxon>Cyanophyceae</taxon>
        <taxon>Oscillatoriophycideae</taxon>
        <taxon>Oscillatoriales</taxon>
        <taxon>Oscillatoriaceae</taxon>
        <taxon>Planktothricoides</taxon>
    </lineage>
</organism>
<gene>
    <name evidence="2" type="ORF">ENR15_14250</name>
</gene>
<evidence type="ECO:0000313" key="2">
    <source>
        <dbReference type="EMBL" id="HGG01772.1"/>
    </source>
</evidence>
<name>A0A7C3VHS9_9CYAN</name>
<dbReference type="InterPro" id="IPR012296">
    <property type="entry name" value="Nuclease_put_TT1808"/>
</dbReference>
<dbReference type="Pfam" id="PF05685">
    <property type="entry name" value="Uma2"/>
    <property type="match status" value="1"/>
</dbReference>